<evidence type="ECO:0000256" key="2">
    <source>
        <dbReference type="SAM" id="Phobius"/>
    </source>
</evidence>
<proteinExistence type="predicted"/>
<keyword evidence="4" id="KW-1185">Reference proteome</keyword>
<feature type="compositionally biased region" description="Low complexity" evidence="1">
    <location>
        <begin position="462"/>
        <end position="477"/>
    </location>
</feature>
<feature type="region of interest" description="Disordered" evidence="1">
    <location>
        <begin position="780"/>
        <end position="1140"/>
    </location>
</feature>
<feature type="compositionally biased region" description="Low complexity" evidence="1">
    <location>
        <begin position="158"/>
        <end position="173"/>
    </location>
</feature>
<feature type="compositionally biased region" description="Low complexity" evidence="1">
    <location>
        <begin position="862"/>
        <end position="886"/>
    </location>
</feature>
<feature type="compositionally biased region" description="Low complexity" evidence="1">
    <location>
        <begin position="1098"/>
        <end position="1117"/>
    </location>
</feature>
<feature type="compositionally biased region" description="Basic and acidic residues" evidence="1">
    <location>
        <begin position="568"/>
        <end position="595"/>
    </location>
</feature>
<protein>
    <submittedName>
        <fullName evidence="3">Uncharacterized protein</fullName>
    </submittedName>
</protein>
<feature type="region of interest" description="Disordered" evidence="1">
    <location>
        <begin position="622"/>
        <end position="659"/>
    </location>
</feature>
<dbReference type="AlphaFoldDB" id="A0A2S5BH15"/>
<dbReference type="EMBL" id="PJQD01000008">
    <property type="protein sequence ID" value="POY76069.1"/>
    <property type="molecule type" value="Genomic_DNA"/>
</dbReference>
<feature type="compositionally biased region" description="Basic residues" evidence="1">
    <location>
        <begin position="1129"/>
        <end position="1140"/>
    </location>
</feature>
<feature type="compositionally biased region" description="Low complexity" evidence="1">
    <location>
        <begin position="915"/>
        <end position="948"/>
    </location>
</feature>
<feature type="compositionally biased region" description="Low complexity" evidence="1">
    <location>
        <begin position="8"/>
        <end position="22"/>
    </location>
</feature>
<comment type="caution">
    <text evidence="3">The sequence shown here is derived from an EMBL/GenBank/DDBJ whole genome shotgun (WGS) entry which is preliminary data.</text>
</comment>
<feature type="compositionally biased region" description="Low complexity" evidence="1">
    <location>
        <begin position="785"/>
        <end position="800"/>
    </location>
</feature>
<dbReference type="STRING" id="741276.A0A2S5BH15"/>
<feature type="compositionally biased region" description="Acidic residues" evidence="1">
    <location>
        <begin position="412"/>
        <end position="425"/>
    </location>
</feature>
<feature type="region of interest" description="Disordered" evidence="1">
    <location>
        <begin position="71"/>
        <end position="495"/>
    </location>
</feature>
<gene>
    <name evidence="3" type="ORF">BMF94_0792</name>
</gene>
<feature type="compositionally biased region" description="Polar residues" evidence="1">
    <location>
        <begin position="386"/>
        <end position="395"/>
    </location>
</feature>
<feature type="compositionally biased region" description="Acidic residues" evidence="1">
    <location>
        <begin position="345"/>
        <end position="357"/>
    </location>
</feature>
<feature type="compositionally biased region" description="Basic and acidic residues" evidence="1">
    <location>
        <begin position="226"/>
        <end position="237"/>
    </location>
</feature>
<feature type="compositionally biased region" description="Polar residues" evidence="1">
    <location>
        <begin position="178"/>
        <end position="202"/>
    </location>
</feature>
<keyword evidence="2" id="KW-1133">Transmembrane helix</keyword>
<evidence type="ECO:0000313" key="4">
    <source>
        <dbReference type="Proteomes" id="UP000237144"/>
    </source>
</evidence>
<reference evidence="3 4" key="1">
    <citation type="journal article" date="2018" name="Front. Microbiol.">
        <title>Prospects for Fungal Bioremediation of Acidic Radioactive Waste Sites: Characterization and Genome Sequence of Rhodotorula taiwanensis MD1149.</title>
        <authorList>
            <person name="Tkavc R."/>
            <person name="Matrosova V.Y."/>
            <person name="Grichenko O.E."/>
            <person name="Gostincar C."/>
            <person name="Volpe R.P."/>
            <person name="Klimenkova P."/>
            <person name="Gaidamakova E.K."/>
            <person name="Zhou C.E."/>
            <person name="Stewart B.J."/>
            <person name="Lyman M.G."/>
            <person name="Malfatti S.A."/>
            <person name="Rubinfeld B."/>
            <person name="Courtot M."/>
            <person name="Singh J."/>
            <person name="Dalgard C.L."/>
            <person name="Hamilton T."/>
            <person name="Frey K.G."/>
            <person name="Gunde-Cimerman N."/>
            <person name="Dugan L."/>
            <person name="Daly M.J."/>
        </authorList>
    </citation>
    <scope>NUCLEOTIDE SEQUENCE [LARGE SCALE GENOMIC DNA]</scope>
    <source>
        <strain evidence="3 4">MD1149</strain>
    </source>
</reference>
<evidence type="ECO:0000313" key="3">
    <source>
        <dbReference type="EMBL" id="POY76069.1"/>
    </source>
</evidence>
<accession>A0A2S5BH15</accession>
<evidence type="ECO:0000256" key="1">
    <source>
        <dbReference type="SAM" id="MobiDB-lite"/>
    </source>
</evidence>
<keyword evidence="2" id="KW-0812">Transmembrane</keyword>
<feature type="compositionally biased region" description="Low complexity" evidence="1">
    <location>
        <begin position="820"/>
        <end position="841"/>
    </location>
</feature>
<feature type="compositionally biased region" description="Polar residues" evidence="1">
    <location>
        <begin position="98"/>
        <end position="116"/>
    </location>
</feature>
<feature type="compositionally biased region" description="Low complexity" evidence="1">
    <location>
        <begin position="1003"/>
        <end position="1015"/>
    </location>
</feature>
<feature type="compositionally biased region" description="Low complexity" evidence="1">
    <location>
        <begin position="955"/>
        <end position="988"/>
    </location>
</feature>
<feature type="compositionally biased region" description="Basic and acidic residues" evidence="1">
    <location>
        <begin position="144"/>
        <end position="153"/>
    </location>
</feature>
<feature type="region of interest" description="Disordered" evidence="1">
    <location>
        <begin position="565"/>
        <end position="601"/>
    </location>
</feature>
<sequence>MSGIERISSSLAGSSTSSSTTLTTSMSSHAARLAWWLVRSVPWYLWLVLGAWLYIKWNGAGLRTVEPRRSRRIAEGNEGTPRRPTANPKQPTRPASPHTGSRSSTPQITRRNSYARTSDYGRSNAPEMMERRASGSPGTRNPPRTRDLEKYGDGELLAAYSPAPRSPAPSSRAGSDRQAYSTASAPQSYTGDRQLRRPTSSSKLRHSVATTDAPAGPATSARKRGHTDADHDADATVKRSKLSEAYTFDDSDEDSKPMELDESALSRGTKRGEAAMSDDEASAAPKRSKPDQIVSRQSSKKRRASPSPPLSGTEEEAAPRQDKKKARTDGRGAGGMRDKRGIEDVSFEAEDETDGEELATNGARNADSDFSEVEGEPGEGSESTERTAGSDSRVSSAPARVKRFRGRVEREGTDDEDMMGDDLDADTAAALSPPPVSTLKGKKLSSASTPKKRLSSRATAVARKAASTLSASASATKKAARRLSTSSSTPRKIGEEWTNYEGDRYRIDEDGQQRRLVEVREVRRKYKLPADSKHPDAKATHEVVVERWVTGHEYAALLEQRKLAWQPSREEEERERARAAASEEKDADTSMRDGEDAVVSPAVPKERGIYYTSGVGTPLRTHSGLASRVASPSSLNKASNSPSAYSSLPSGRLRMPTSASNSRLAALAAGSPARSWSASQAKRLVEDEQAARAERERRRKASIMLGGEDEVKAVEANKEPEAKKQKGGDAAKIKLSDFGLGAPTEAKTAVPALAAAPAPKAEASSSKVAVPNFFGGLGSADAKSPAATEAPADKPAAPAASFSFGSKPADPPAKPEEAPKPAAESAAPKPSFSFGAAPSASTQLAVPAPAAVEGKKDDAPKQAFSFGASLAGAPAAPGPQQLQAAPKATFSFGASAVSPSEPKKDASAPAPAPAPAAASPFSFGAPAQPQATKPAAPAPSFSFGAPETAEPPKPATASFSFGGAAAPAHKPATPSAPSFSFGAAAPVADKPATPSAPSYSFGAPAAAAEKPAAAPSFSFGNSASSAPPQPAAASAASSPFSFGASASQPAAAPGAAAGFSFGQPASSTPTPGTAPTTPGFSFGAAAPTLVSAPSGFTFGAPPSAAAPGGAAPLFSPGLPGGDDNATATPRRRPIRRMPGR</sequence>
<feature type="compositionally biased region" description="Low complexity" evidence="1">
    <location>
        <begin position="638"/>
        <end position="650"/>
    </location>
</feature>
<feature type="transmembrane region" description="Helical" evidence="2">
    <location>
        <begin position="33"/>
        <end position="55"/>
    </location>
</feature>
<keyword evidence="2" id="KW-0472">Membrane</keyword>
<feature type="compositionally biased region" description="Low complexity" evidence="1">
    <location>
        <begin position="1022"/>
        <end position="1083"/>
    </location>
</feature>
<name>A0A2S5BH15_9BASI</name>
<organism evidence="3 4">
    <name type="scientific">Rhodotorula taiwanensis</name>
    <dbReference type="NCBI Taxonomy" id="741276"/>
    <lineage>
        <taxon>Eukaryota</taxon>
        <taxon>Fungi</taxon>
        <taxon>Dikarya</taxon>
        <taxon>Basidiomycota</taxon>
        <taxon>Pucciniomycotina</taxon>
        <taxon>Microbotryomycetes</taxon>
        <taxon>Sporidiobolales</taxon>
        <taxon>Sporidiobolaceae</taxon>
        <taxon>Rhodotorula</taxon>
    </lineage>
</organism>
<dbReference type="OrthoDB" id="9451547at2759"/>
<dbReference type="Proteomes" id="UP000237144">
    <property type="component" value="Unassembled WGS sequence"/>
</dbReference>
<feature type="region of interest" description="Disordered" evidence="1">
    <location>
        <begin position="1"/>
        <end position="22"/>
    </location>
</feature>
<feature type="compositionally biased region" description="Acidic residues" evidence="1">
    <location>
        <begin position="369"/>
        <end position="379"/>
    </location>
</feature>